<dbReference type="InterPro" id="IPR000158">
    <property type="entry name" value="Cell_div_FtsZ"/>
</dbReference>
<keyword evidence="4" id="KW-0963">Cytoplasm</keyword>
<feature type="compositionally biased region" description="Basic and acidic residues" evidence="7">
    <location>
        <begin position="372"/>
        <end position="384"/>
    </location>
</feature>
<evidence type="ECO:0000313" key="11">
    <source>
        <dbReference type="Proteomes" id="UP000887043"/>
    </source>
</evidence>
<dbReference type="GO" id="GO:0051258">
    <property type="term" value="P:protein polymerization"/>
    <property type="evidence" value="ECO:0007669"/>
    <property type="project" value="UniProtKB-UniRule"/>
</dbReference>
<evidence type="ECO:0000259" key="9">
    <source>
        <dbReference type="SMART" id="SM00865"/>
    </source>
</evidence>
<dbReference type="Gene3D" id="3.40.50.1440">
    <property type="entry name" value="Tubulin/FtsZ, GTPase domain"/>
    <property type="match status" value="1"/>
</dbReference>
<keyword evidence="4 6" id="KW-0132">Cell division</keyword>
<dbReference type="CDD" id="cd02201">
    <property type="entry name" value="FtsZ_type1"/>
    <property type="match status" value="1"/>
</dbReference>
<dbReference type="GO" id="GO:0003924">
    <property type="term" value="F:GTPase activity"/>
    <property type="evidence" value="ECO:0007669"/>
    <property type="project" value="UniProtKB-UniRule"/>
</dbReference>
<dbReference type="EMBL" id="BPTR01000001">
    <property type="protein sequence ID" value="GJG29019.1"/>
    <property type="molecule type" value="Genomic_DNA"/>
</dbReference>
<dbReference type="PROSITE" id="PS01135">
    <property type="entry name" value="FTSZ_2"/>
    <property type="match status" value="1"/>
</dbReference>
<keyword evidence="4 6" id="KW-0131">Cell cycle</keyword>
<gene>
    <name evidence="10" type="primary">ftsZ_2</name>
    <name evidence="4" type="synonym">ftsZ</name>
    <name evidence="10" type="ORF">PRRU23_27190</name>
</gene>
<dbReference type="NCBIfam" id="TIGR00065">
    <property type="entry name" value="ftsZ"/>
    <property type="match status" value="1"/>
</dbReference>
<dbReference type="SMART" id="SM00865">
    <property type="entry name" value="Tubulin_C"/>
    <property type="match status" value="1"/>
</dbReference>
<dbReference type="GO" id="GO:0005737">
    <property type="term" value="C:cytoplasm"/>
    <property type="evidence" value="ECO:0007669"/>
    <property type="project" value="UniProtKB-SubCell"/>
</dbReference>
<accession>A0AA37MMQ7</accession>
<keyword evidence="4 6" id="KW-0717">Septation</keyword>
<evidence type="ECO:0000256" key="7">
    <source>
        <dbReference type="SAM" id="MobiDB-lite"/>
    </source>
</evidence>
<keyword evidence="2 4" id="KW-0547">Nucleotide-binding</keyword>
<dbReference type="Gene3D" id="3.30.1330.20">
    <property type="entry name" value="Tubulin/FtsZ, C-terminal domain"/>
    <property type="match status" value="1"/>
</dbReference>
<comment type="function">
    <text evidence="4 6">Essential cell division protein that forms a contractile ring structure (Z ring) at the future cell division site. The regulation of the ring assembly controls the timing and the location of cell division. One of the functions of the FtsZ ring is to recruit other cell division proteins to the septum to produce a new cell wall between the dividing cells. Binds GTP and shows GTPase activity.</text>
</comment>
<comment type="subcellular location">
    <subcellularLocation>
        <location evidence="4">Cytoplasm</location>
    </subcellularLocation>
    <text evidence="4">Assembles at midcell at the inner surface of the cytoplasmic membrane.</text>
</comment>
<feature type="domain" description="Tubulin/FtsZ GTPase" evidence="8">
    <location>
        <begin position="15"/>
        <end position="205"/>
    </location>
</feature>
<reference evidence="10" key="1">
    <citation type="submission" date="2021-08" db="EMBL/GenBank/DDBJ databases">
        <title>Prevotella lacticifex sp. nov., isolated from rumen of cow.</title>
        <authorList>
            <person name="Shinkai T."/>
            <person name="Ikeyama N."/>
            <person name="Kumagai M."/>
            <person name="Ohmori H."/>
            <person name="Sakamoto M."/>
            <person name="Ohkuma M."/>
            <person name="Mitsumori M."/>
        </authorList>
    </citation>
    <scope>NUCLEOTIDE SEQUENCE</scope>
    <source>
        <strain evidence="10">DSM 11371</strain>
    </source>
</reference>
<dbReference type="InterPro" id="IPR018316">
    <property type="entry name" value="Tubulin/FtsZ_2-layer-sand-dom"/>
</dbReference>
<feature type="binding site" evidence="4">
    <location>
        <position position="187"/>
    </location>
    <ligand>
        <name>GTP</name>
        <dbReference type="ChEBI" id="CHEBI:37565"/>
    </ligand>
</feature>
<dbReference type="Pfam" id="PF12327">
    <property type="entry name" value="FtsZ_C"/>
    <property type="match status" value="1"/>
</dbReference>
<sequence>MLDFDVEIEDKTKDIIKVIGVGGGGCNAVSNMYREGIDNVSFAVCNTDSQSLRNSPVPVKIQLGTGLGAGANPEIAKRDAEEAVDDIKRLLSDGTKMCFITAGMGGGTGTGASPIIAGVCKQLNILTVGIVTIPFFFEKRNKIITALQGVEQLRKNVDALLIVNNERLCDIYADTRVPIKEAFKTADKLLSDATRSIAELITVEGTINLDFRDVEATIKGGGGALMAIGRASGEKRVQNAILNALDSPLLYGSDISKAKRILFNIYTSEEHPLLISEMQEIDSFMYELDPNINVIWGVSDDNTVGEDAKVIILATGLDNEFLPREKDHGEDETLYYNEIIESLYRKNQTEHSEDADNTEKDISTEIAEDDVNAEKDDNTEKDASTEIAEEDENDDFSNLEIETLEEQKDKNEQETLENLEEKDDQKEDKLTFRPYNPAANHNSVIKKPTNYDENGAHEYDIKEQATHHLSFAERVRLRIKNTMDKFTDE</sequence>
<dbReference type="GO" id="GO:0000917">
    <property type="term" value="P:division septum assembly"/>
    <property type="evidence" value="ECO:0007669"/>
    <property type="project" value="UniProtKB-KW"/>
</dbReference>
<dbReference type="SUPFAM" id="SSF52490">
    <property type="entry name" value="Tubulin nucleotide-binding domain-like"/>
    <property type="match status" value="1"/>
</dbReference>
<dbReference type="InterPro" id="IPR024757">
    <property type="entry name" value="FtsZ_C"/>
</dbReference>
<dbReference type="InterPro" id="IPR036525">
    <property type="entry name" value="Tubulin/FtsZ_GTPase_sf"/>
</dbReference>
<dbReference type="RefSeq" id="WP_006281419.1">
    <property type="nucleotide sequence ID" value="NZ_BPTR01000001.1"/>
</dbReference>
<evidence type="ECO:0000256" key="5">
    <source>
        <dbReference type="NCBIfam" id="TIGR00065"/>
    </source>
</evidence>
<dbReference type="InterPro" id="IPR008280">
    <property type="entry name" value="Tub_FtsZ_C"/>
</dbReference>
<dbReference type="InterPro" id="IPR037103">
    <property type="entry name" value="Tubulin/FtsZ-like_C"/>
</dbReference>
<evidence type="ECO:0000313" key="10">
    <source>
        <dbReference type="EMBL" id="GJG29019.1"/>
    </source>
</evidence>
<keyword evidence="3 4" id="KW-0342">GTP-binding</keyword>
<evidence type="ECO:0000256" key="3">
    <source>
        <dbReference type="ARBA" id="ARBA00023134"/>
    </source>
</evidence>
<proteinExistence type="inferred from homology"/>
<dbReference type="GO" id="GO:0005525">
    <property type="term" value="F:GTP binding"/>
    <property type="evidence" value="ECO:0007669"/>
    <property type="project" value="UniProtKB-UniRule"/>
</dbReference>
<dbReference type="Pfam" id="PF00091">
    <property type="entry name" value="Tubulin"/>
    <property type="match status" value="1"/>
</dbReference>
<dbReference type="SMART" id="SM00864">
    <property type="entry name" value="Tubulin"/>
    <property type="match status" value="1"/>
</dbReference>
<dbReference type="Proteomes" id="UP000887043">
    <property type="component" value="Unassembled WGS sequence"/>
</dbReference>
<evidence type="ECO:0000256" key="1">
    <source>
        <dbReference type="ARBA" id="ARBA00009690"/>
    </source>
</evidence>
<feature type="binding site" evidence="4">
    <location>
        <position position="142"/>
    </location>
    <ligand>
        <name>GTP</name>
        <dbReference type="ChEBI" id="CHEBI:37565"/>
    </ligand>
</feature>
<dbReference type="InterPro" id="IPR020805">
    <property type="entry name" value="Cell_div_FtsZ_CS"/>
</dbReference>
<dbReference type="InterPro" id="IPR003008">
    <property type="entry name" value="Tubulin_FtsZ_GTPase"/>
</dbReference>
<dbReference type="InterPro" id="IPR045061">
    <property type="entry name" value="FtsZ/CetZ"/>
</dbReference>
<evidence type="ECO:0000259" key="8">
    <source>
        <dbReference type="SMART" id="SM00864"/>
    </source>
</evidence>
<dbReference type="PRINTS" id="PR00423">
    <property type="entry name" value="CELLDVISFTSZ"/>
</dbReference>
<feature type="domain" description="Tubulin/FtsZ 2-layer sandwich" evidence="9">
    <location>
        <begin position="207"/>
        <end position="326"/>
    </location>
</feature>
<dbReference type="AlphaFoldDB" id="A0AA37MMQ7"/>
<feature type="compositionally biased region" description="Basic and acidic residues" evidence="7">
    <location>
        <begin position="347"/>
        <end position="363"/>
    </location>
</feature>
<comment type="similarity">
    <text evidence="1 4 6">Belongs to the FtsZ family.</text>
</comment>
<feature type="binding site" evidence="4">
    <location>
        <position position="138"/>
    </location>
    <ligand>
        <name>GTP</name>
        <dbReference type="ChEBI" id="CHEBI:37565"/>
    </ligand>
</feature>
<comment type="subunit">
    <text evidence="4">Homodimer. Polymerizes to form a dynamic ring structure in a strictly GTP-dependent manner. Interacts directly with several other division proteins.</text>
</comment>
<evidence type="ECO:0000256" key="6">
    <source>
        <dbReference type="RuleBase" id="RU000631"/>
    </source>
</evidence>
<comment type="caution">
    <text evidence="10">The sequence shown here is derived from an EMBL/GenBank/DDBJ whole genome shotgun (WGS) entry which is preliminary data.</text>
</comment>
<dbReference type="GO" id="GO:0043093">
    <property type="term" value="P:FtsZ-dependent cytokinesis"/>
    <property type="evidence" value="ECO:0007669"/>
    <property type="project" value="UniProtKB-UniRule"/>
</dbReference>
<dbReference type="PANTHER" id="PTHR30314:SF3">
    <property type="entry name" value="MITOCHONDRIAL DIVISION PROTEIN FSZA"/>
    <property type="match status" value="1"/>
</dbReference>
<feature type="region of interest" description="Disordered" evidence="7">
    <location>
        <begin position="347"/>
        <end position="451"/>
    </location>
</feature>
<name>A0AA37MMQ7_SEGBR</name>
<evidence type="ECO:0000256" key="4">
    <source>
        <dbReference type="HAMAP-Rule" id="MF_00909"/>
    </source>
</evidence>
<dbReference type="SUPFAM" id="SSF55307">
    <property type="entry name" value="Tubulin C-terminal domain-like"/>
    <property type="match status" value="1"/>
</dbReference>
<dbReference type="HAMAP" id="MF_00909">
    <property type="entry name" value="FtsZ"/>
    <property type="match status" value="1"/>
</dbReference>
<feature type="compositionally biased region" description="Acidic residues" evidence="7">
    <location>
        <begin position="387"/>
        <end position="397"/>
    </location>
</feature>
<organism evidence="10 11">
    <name type="scientific">Segatella bryantii</name>
    <name type="common">Prevotella bryantii</name>
    <dbReference type="NCBI Taxonomy" id="77095"/>
    <lineage>
        <taxon>Bacteria</taxon>
        <taxon>Pseudomonadati</taxon>
        <taxon>Bacteroidota</taxon>
        <taxon>Bacteroidia</taxon>
        <taxon>Bacteroidales</taxon>
        <taxon>Prevotellaceae</taxon>
        <taxon>Segatella</taxon>
    </lineage>
</organism>
<dbReference type="GO" id="GO:0032153">
    <property type="term" value="C:cell division site"/>
    <property type="evidence" value="ECO:0007669"/>
    <property type="project" value="UniProtKB-UniRule"/>
</dbReference>
<feature type="binding site" evidence="4">
    <location>
        <begin position="107"/>
        <end position="109"/>
    </location>
    <ligand>
        <name>GTP</name>
        <dbReference type="ChEBI" id="CHEBI:37565"/>
    </ligand>
</feature>
<feature type="binding site" evidence="4">
    <location>
        <begin position="23"/>
        <end position="27"/>
    </location>
    <ligand>
        <name>GTP</name>
        <dbReference type="ChEBI" id="CHEBI:37565"/>
    </ligand>
</feature>
<protein>
    <recommendedName>
        <fullName evidence="4 5">Cell division protein FtsZ</fullName>
    </recommendedName>
</protein>
<evidence type="ECO:0000256" key="2">
    <source>
        <dbReference type="ARBA" id="ARBA00022741"/>
    </source>
</evidence>
<dbReference type="PANTHER" id="PTHR30314">
    <property type="entry name" value="CELL DIVISION PROTEIN FTSZ-RELATED"/>
    <property type="match status" value="1"/>
</dbReference>